<proteinExistence type="predicted"/>
<evidence type="ECO:0000259" key="3">
    <source>
        <dbReference type="Pfam" id="PF01593"/>
    </source>
</evidence>
<dbReference type="InParanoid" id="C1G3X9"/>
<dbReference type="InterPro" id="IPR036188">
    <property type="entry name" value="FAD/NAD-bd_sf"/>
</dbReference>
<dbReference type="HOGENOM" id="CLU_028123_2_1_1"/>
<dbReference type="InterPro" id="IPR050464">
    <property type="entry name" value="Zeta_carotene_desat/Oxidored"/>
</dbReference>
<keyword evidence="2" id="KW-0472">Membrane</keyword>
<protein>
    <recommendedName>
        <fullName evidence="3">Amine oxidase domain-containing protein</fullName>
    </recommendedName>
</protein>
<feature type="domain" description="Amine oxidase" evidence="3">
    <location>
        <begin position="14"/>
        <end position="312"/>
    </location>
</feature>
<feature type="region of interest" description="Disordered" evidence="1">
    <location>
        <begin position="161"/>
        <end position="180"/>
    </location>
</feature>
<gene>
    <name evidence="4" type="ORF">PADG_01645</name>
</gene>
<dbReference type="SUPFAM" id="SSF51905">
    <property type="entry name" value="FAD/NAD(P)-binding domain"/>
    <property type="match status" value="1"/>
</dbReference>
<evidence type="ECO:0000256" key="2">
    <source>
        <dbReference type="SAM" id="Phobius"/>
    </source>
</evidence>
<dbReference type="PANTHER" id="PTHR42923:SF17">
    <property type="entry name" value="AMINE OXIDASE DOMAIN-CONTAINING PROTEIN"/>
    <property type="match status" value="1"/>
</dbReference>
<name>C1G3X9_PARBD</name>
<dbReference type="AlphaFoldDB" id="C1G3X9"/>
<dbReference type="GO" id="GO:0016491">
    <property type="term" value="F:oxidoreductase activity"/>
    <property type="evidence" value="ECO:0007669"/>
    <property type="project" value="InterPro"/>
</dbReference>
<dbReference type="STRING" id="502780.C1G3X9"/>
<evidence type="ECO:0000313" key="4">
    <source>
        <dbReference type="EMBL" id="EEH45495.2"/>
    </source>
</evidence>
<keyword evidence="2" id="KW-0812">Transmembrane</keyword>
<keyword evidence="5" id="KW-1185">Reference proteome</keyword>
<accession>C1G3X9</accession>
<dbReference type="RefSeq" id="XP_010757009.1">
    <property type="nucleotide sequence ID" value="XM_010758707.1"/>
</dbReference>
<dbReference type="Gene3D" id="3.90.660.20">
    <property type="entry name" value="Protoporphyrinogen oxidase, mitochondrial, domain 2"/>
    <property type="match status" value="1"/>
</dbReference>
<feature type="compositionally biased region" description="Basic residues" evidence="1">
    <location>
        <begin position="161"/>
        <end position="171"/>
    </location>
</feature>
<evidence type="ECO:0000256" key="1">
    <source>
        <dbReference type="SAM" id="MobiDB-lite"/>
    </source>
</evidence>
<dbReference type="EMBL" id="KN275958">
    <property type="protein sequence ID" value="EEH45495.2"/>
    <property type="molecule type" value="Genomic_DNA"/>
</dbReference>
<keyword evidence="2" id="KW-1133">Transmembrane helix</keyword>
<dbReference type="PANTHER" id="PTHR42923">
    <property type="entry name" value="PROTOPORPHYRINOGEN OXIDASE"/>
    <property type="match status" value="1"/>
</dbReference>
<dbReference type="Proteomes" id="UP000001628">
    <property type="component" value="Unassembled WGS sequence"/>
</dbReference>
<evidence type="ECO:0000313" key="5">
    <source>
        <dbReference type="Proteomes" id="UP000001628"/>
    </source>
</evidence>
<dbReference type="OrthoDB" id="5977668at2759"/>
<reference evidence="4 5" key="1">
    <citation type="journal article" date="2011" name="PLoS Genet.">
        <title>Comparative genomic analysis of human fungal pathogens causing paracoccidioidomycosis.</title>
        <authorList>
            <person name="Desjardins C.A."/>
            <person name="Champion M.D."/>
            <person name="Holder J.W."/>
            <person name="Muszewska A."/>
            <person name="Goldberg J."/>
            <person name="Bailao A.M."/>
            <person name="Brigido M.M."/>
            <person name="Ferreira M.E."/>
            <person name="Garcia A.M."/>
            <person name="Grynberg M."/>
            <person name="Gujja S."/>
            <person name="Heiman D.I."/>
            <person name="Henn M.R."/>
            <person name="Kodira C.D."/>
            <person name="Leon-Narvaez H."/>
            <person name="Longo L.V."/>
            <person name="Ma L.J."/>
            <person name="Malavazi I."/>
            <person name="Matsuo A.L."/>
            <person name="Morais F.V."/>
            <person name="Pereira M."/>
            <person name="Rodriguez-Brito S."/>
            <person name="Sakthikumar S."/>
            <person name="Salem-Izacc S.M."/>
            <person name="Sykes S.M."/>
            <person name="Teixeira M.M."/>
            <person name="Vallejo M.C."/>
            <person name="Walter M.E."/>
            <person name="Yandava C."/>
            <person name="Young S."/>
            <person name="Zeng Q."/>
            <person name="Zucker J."/>
            <person name="Felipe M.S."/>
            <person name="Goldman G.H."/>
            <person name="Haas B.J."/>
            <person name="McEwen J.G."/>
            <person name="Nino-Vega G."/>
            <person name="Puccia R."/>
            <person name="San-Blas G."/>
            <person name="Soares C.M."/>
            <person name="Birren B.W."/>
            <person name="Cuomo C.A."/>
        </authorList>
    </citation>
    <scope>NUCLEOTIDE SEQUENCE [LARGE SCALE GENOMIC DNA]</scope>
    <source>
        <strain evidence="4 5">Pb18</strain>
    </source>
</reference>
<sequence>MASKKVAIVGGGCSGLAAFWALKDSGYEVHLFEAASRLRGLTHLVQYEEKGYQIGVDSGLACFKASTSRELLSIWSLSQELTRGAANLYAFLRELQIPCHDTEFSIASSRLEDSFEWRSSSLFAILSRNLLRLDMWRMLIDIAKFNYFALDLLRNEQCAKRNRPRTQRRASKTSSRPQSQKSIGTFLANEGYSNAFRDNYLVPLIAVLWNVYNPRDALELPIALLLHFLADCNLLRSSLFWSKWMFVRDPLNELEAMITESAPPERIHLNTTVKSINQSHKSGWLKVERGGQIEDFNHVIIATSAHEALRMISASATDKEIQVLSGFQSVRTVGILHSDTTLVPKRKRVWATFNHMTKSPISSTDNSQFCTSFYMNRLQGIPEATYGPVLITLNPISPLHPLRVQGIWEYSRFIFNNRALESQKILLQIQNTRRLSYCGPWTGYGRYEDAVRSAFQVAVDHLGAELPFGVMAEDPSSVVGMKVSDLKLRDMPVRFLLRVVLVIYWILGIVRRVVLYFQMAWWRMRDMKVERGGRYGVWMKKDV</sequence>
<feature type="transmembrane region" description="Helical" evidence="2">
    <location>
        <begin position="495"/>
        <end position="517"/>
    </location>
</feature>
<dbReference type="VEuPathDB" id="FungiDB:PADG_01645"/>
<dbReference type="Gene3D" id="3.50.50.60">
    <property type="entry name" value="FAD/NAD(P)-binding domain"/>
    <property type="match status" value="2"/>
</dbReference>
<dbReference type="GeneID" id="22581275"/>
<organism evidence="4 5">
    <name type="scientific">Paracoccidioides brasiliensis (strain Pb18)</name>
    <dbReference type="NCBI Taxonomy" id="502780"/>
    <lineage>
        <taxon>Eukaryota</taxon>
        <taxon>Fungi</taxon>
        <taxon>Dikarya</taxon>
        <taxon>Ascomycota</taxon>
        <taxon>Pezizomycotina</taxon>
        <taxon>Eurotiomycetes</taxon>
        <taxon>Eurotiomycetidae</taxon>
        <taxon>Onygenales</taxon>
        <taxon>Ajellomycetaceae</taxon>
        <taxon>Paracoccidioides</taxon>
    </lineage>
</organism>
<dbReference type="InterPro" id="IPR002937">
    <property type="entry name" value="Amino_oxidase"/>
</dbReference>
<dbReference type="Pfam" id="PF01593">
    <property type="entry name" value="Amino_oxidase"/>
    <property type="match status" value="1"/>
</dbReference>
<dbReference type="KEGG" id="pbn:PADG_01645"/>
<dbReference type="OMA" id="RAWASWN"/>
<dbReference type="eggNOG" id="ENOG502QSMW">
    <property type="taxonomic scope" value="Eukaryota"/>
</dbReference>